<comment type="caution">
    <text evidence="1">The sequence shown here is derived from an EMBL/GenBank/DDBJ whole genome shotgun (WGS) entry which is preliminary data.</text>
</comment>
<dbReference type="InterPro" id="IPR032329">
    <property type="entry name" value="DUF4855"/>
</dbReference>
<dbReference type="RefSeq" id="WP_029280961.1">
    <property type="nucleotide sequence ID" value="NZ_CANLZQ010000004.1"/>
</dbReference>
<evidence type="ECO:0000313" key="2">
    <source>
        <dbReference type="Proteomes" id="UP000028549"/>
    </source>
</evidence>
<dbReference type="Pfam" id="PF16147">
    <property type="entry name" value="DUF4855"/>
    <property type="match status" value="1"/>
</dbReference>
<dbReference type="OrthoDB" id="3799295at2"/>
<sequence>MSGYLMASELSIHKSICMLPCGGLSNHDRTDWTADELAFYQVNQENPATPQSLFKSFIFNPVSFRKDHFIHPMFTGFGEQADVKDWTLAIEHFFKKDANLYALNQTALERTEVWAAVPYPAHHQKEFGSVNGKKLDFSSNDDRLTAVKWWIDQFLSRWEKEKASLPKLDFKGFLWQRGSIQENDEPVVTGFTSYTKEKKVFSFWLPFLGSYGAIKCKELGFDASCVHSNYYGNTHLDYNWIIHSTNFAQFYHTGVQIVYGKGVTFNDTHILDYLNWGTKALYMTNDAVVVYHFPKQTMKSIFLENRSIYGQIASFLNKTYKWTPYPGMPYK</sequence>
<accession>A0A084H4C4</accession>
<proteinExistence type="predicted"/>
<evidence type="ECO:0000313" key="1">
    <source>
        <dbReference type="EMBL" id="KEZ54436.1"/>
    </source>
</evidence>
<dbReference type="EMBL" id="JNVC02000001">
    <property type="protein sequence ID" value="KEZ54436.1"/>
    <property type="molecule type" value="Genomic_DNA"/>
</dbReference>
<keyword evidence="2" id="KW-1185">Reference proteome</keyword>
<gene>
    <name evidence="1" type="ORF">GS18_0205870</name>
</gene>
<dbReference type="STRING" id="246786.GS18_0205870"/>
<protein>
    <submittedName>
        <fullName evidence="1">Uncharacterized protein</fullName>
    </submittedName>
</protein>
<dbReference type="Proteomes" id="UP000028549">
    <property type="component" value="Unassembled WGS sequence"/>
</dbReference>
<dbReference type="AlphaFoldDB" id="A0A084H4C4"/>
<name>A0A084H4C4_METID</name>
<reference evidence="1 2" key="1">
    <citation type="journal article" date="2005" name="Int. J. Syst. Evol. Microbiol.">
        <title>Bacillus cibi sp. nov., isolated from jeotgal, a traditional Korean fermented seafood.</title>
        <authorList>
            <person name="Yoon J.H."/>
            <person name="Lee C.H."/>
            <person name="Oh T.K."/>
        </authorList>
    </citation>
    <scope>NUCLEOTIDE SEQUENCE [LARGE SCALE GENOMIC DNA]</scope>
    <source>
        <strain evidence="1 2">DSM 16189</strain>
    </source>
</reference>
<organism evidence="1 2">
    <name type="scientific">Metabacillus indicus</name>
    <name type="common">Bacillus indicus</name>
    <dbReference type="NCBI Taxonomy" id="246786"/>
    <lineage>
        <taxon>Bacteria</taxon>
        <taxon>Bacillati</taxon>
        <taxon>Bacillota</taxon>
        <taxon>Bacilli</taxon>
        <taxon>Bacillales</taxon>
        <taxon>Bacillaceae</taxon>
        <taxon>Metabacillus</taxon>
    </lineage>
</organism>